<comment type="caution">
    <text evidence="9">The sequence shown here is derived from an EMBL/GenBank/DDBJ whole genome shotgun (WGS) entry which is preliminary data.</text>
</comment>
<keyword evidence="1" id="KW-0813">Transport</keyword>
<sequence>MDRRLKTIAVLCLVIGTGGFLFAWSGLYNVAASAGHWAITRWFLTFGMENSVETQSVGVKVPPLDDLAMVQRGASHYFGGCMSCHGAPGSSRSLIALQMLPAPPYLPEKVEEWSPDELFWIVKHGLKYTGMPAWAAQERDDEVWSVVAFLARLPEMSPEEYRGLAQGEQAGARGTTAGQLQPFSLDARSPDALGQCIRCHGSDGTGRETGAFPRLAGQSVEYLYSALQDYALGLRPSGIMQPIAAELTDEEIRKLAAYYAGIEDAPSVGLRMRIDPDVLRRGETIATEGISVHGIPACASCHGPTTAPRNPRYPLLAGQYASYIAQQLRLWKQGARGDTVSSRIMAAAARNLDEENIEAVSLYYALLRQDQELPDLQLNGDGAGGQSHK</sequence>
<keyword evidence="7" id="KW-0472">Membrane</keyword>
<proteinExistence type="predicted"/>
<dbReference type="EMBL" id="JBHLXD010000014">
    <property type="protein sequence ID" value="MFC0208806.1"/>
    <property type="molecule type" value="Genomic_DNA"/>
</dbReference>
<dbReference type="InterPro" id="IPR009056">
    <property type="entry name" value="Cyt_c-like_dom"/>
</dbReference>
<feature type="transmembrane region" description="Helical" evidence="7">
    <location>
        <begin position="7"/>
        <end position="27"/>
    </location>
</feature>
<keyword evidence="5 6" id="KW-0408">Iron</keyword>
<dbReference type="Pfam" id="PF13442">
    <property type="entry name" value="Cytochrome_CBB3"/>
    <property type="match status" value="2"/>
</dbReference>
<name>A0ABV6D825_9HYPH</name>
<evidence type="ECO:0000256" key="6">
    <source>
        <dbReference type="PROSITE-ProRule" id="PRU00433"/>
    </source>
</evidence>
<evidence type="ECO:0000256" key="3">
    <source>
        <dbReference type="ARBA" id="ARBA00022723"/>
    </source>
</evidence>
<keyword evidence="10" id="KW-1185">Reference proteome</keyword>
<feature type="domain" description="Cytochrome c" evidence="8">
    <location>
        <begin position="277"/>
        <end position="368"/>
    </location>
</feature>
<dbReference type="InterPro" id="IPR036909">
    <property type="entry name" value="Cyt_c-like_dom_sf"/>
</dbReference>
<organism evidence="9 10">
    <name type="scientific">Chelativorans intermedius</name>
    <dbReference type="NCBI Taxonomy" id="515947"/>
    <lineage>
        <taxon>Bacteria</taxon>
        <taxon>Pseudomonadati</taxon>
        <taxon>Pseudomonadota</taxon>
        <taxon>Alphaproteobacteria</taxon>
        <taxon>Hyphomicrobiales</taxon>
        <taxon>Phyllobacteriaceae</taxon>
        <taxon>Chelativorans</taxon>
    </lineage>
</organism>
<dbReference type="PANTHER" id="PTHR33751">
    <property type="entry name" value="CBB3-TYPE CYTOCHROME C OXIDASE SUBUNIT FIXP"/>
    <property type="match status" value="1"/>
</dbReference>
<dbReference type="PROSITE" id="PS51007">
    <property type="entry name" value="CYTC"/>
    <property type="match status" value="3"/>
</dbReference>
<feature type="domain" description="Cytochrome c" evidence="8">
    <location>
        <begin position="68"/>
        <end position="154"/>
    </location>
</feature>
<evidence type="ECO:0000256" key="2">
    <source>
        <dbReference type="ARBA" id="ARBA00022617"/>
    </source>
</evidence>
<evidence type="ECO:0000259" key="8">
    <source>
        <dbReference type="PROSITE" id="PS51007"/>
    </source>
</evidence>
<evidence type="ECO:0000256" key="7">
    <source>
        <dbReference type="SAM" id="Phobius"/>
    </source>
</evidence>
<dbReference type="PANTHER" id="PTHR33751:SF9">
    <property type="entry name" value="CYTOCHROME C4"/>
    <property type="match status" value="1"/>
</dbReference>
<dbReference type="InterPro" id="IPR050597">
    <property type="entry name" value="Cytochrome_c_Oxidase_Subunit"/>
</dbReference>
<keyword evidence="7" id="KW-0812">Transmembrane</keyword>
<evidence type="ECO:0000256" key="4">
    <source>
        <dbReference type="ARBA" id="ARBA00022982"/>
    </source>
</evidence>
<protein>
    <submittedName>
        <fullName evidence="9">C-type cytochrome</fullName>
    </submittedName>
</protein>
<evidence type="ECO:0000256" key="5">
    <source>
        <dbReference type="ARBA" id="ARBA00023004"/>
    </source>
</evidence>
<dbReference type="Proteomes" id="UP001589755">
    <property type="component" value="Unassembled WGS sequence"/>
</dbReference>
<feature type="domain" description="Cytochrome c" evidence="8">
    <location>
        <begin position="174"/>
        <end position="263"/>
    </location>
</feature>
<evidence type="ECO:0000256" key="1">
    <source>
        <dbReference type="ARBA" id="ARBA00022448"/>
    </source>
</evidence>
<keyword evidence="2 6" id="KW-0349">Heme</keyword>
<keyword evidence="4" id="KW-0249">Electron transport</keyword>
<gene>
    <name evidence="9" type="ORF">ACFFJ2_10395</name>
</gene>
<reference evidence="9 10" key="1">
    <citation type="submission" date="2024-09" db="EMBL/GenBank/DDBJ databases">
        <authorList>
            <person name="Sun Q."/>
            <person name="Mori K."/>
        </authorList>
    </citation>
    <scope>NUCLEOTIDE SEQUENCE [LARGE SCALE GENOMIC DNA]</scope>
    <source>
        <strain evidence="9 10">CCM 8543</strain>
    </source>
</reference>
<keyword evidence="3 6" id="KW-0479">Metal-binding</keyword>
<dbReference type="Gene3D" id="1.10.760.10">
    <property type="entry name" value="Cytochrome c-like domain"/>
    <property type="match status" value="3"/>
</dbReference>
<dbReference type="SUPFAM" id="SSF46626">
    <property type="entry name" value="Cytochrome c"/>
    <property type="match status" value="3"/>
</dbReference>
<keyword evidence="7" id="KW-1133">Transmembrane helix</keyword>
<evidence type="ECO:0000313" key="9">
    <source>
        <dbReference type="EMBL" id="MFC0208806.1"/>
    </source>
</evidence>
<evidence type="ECO:0000313" key="10">
    <source>
        <dbReference type="Proteomes" id="UP001589755"/>
    </source>
</evidence>
<dbReference type="RefSeq" id="WP_261522092.1">
    <property type="nucleotide sequence ID" value="NZ_JAODNW010000022.1"/>
</dbReference>
<accession>A0ABV6D825</accession>